<dbReference type="Proteomes" id="UP000006729">
    <property type="component" value="Chromosome 8"/>
</dbReference>
<dbReference type="Pfam" id="PF13370">
    <property type="entry name" value="Fer4_13"/>
    <property type="match status" value="1"/>
</dbReference>
<evidence type="ECO:0000313" key="2">
    <source>
        <dbReference type="Proteomes" id="UP000006729"/>
    </source>
</evidence>
<proteinExistence type="predicted"/>
<evidence type="ECO:0000313" key="1">
    <source>
        <dbReference type="EMBL" id="RQO94376.1"/>
    </source>
</evidence>
<dbReference type="AlphaFoldDB" id="A0A3N7FDD2"/>
<dbReference type="PANTHER" id="PTHR42773">
    <property type="entry name" value="METALLO-BETA-LACTAMASE-RELATED"/>
    <property type="match status" value="1"/>
</dbReference>
<organism evidence="1 2">
    <name type="scientific">Populus trichocarpa</name>
    <name type="common">Western balsam poplar</name>
    <name type="synonym">Populus balsamifera subsp. trichocarpa</name>
    <dbReference type="NCBI Taxonomy" id="3694"/>
    <lineage>
        <taxon>Eukaryota</taxon>
        <taxon>Viridiplantae</taxon>
        <taxon>Streptophyta</taxon>
        <taxon>Embryophyta</taxon>
        <taxon>Tracheophyta</taxon>
        <taxon>Spermatophyta</taxon>
        <taxon>Magnoliopsida</taxon>
        <taxon>eudicotyledons</taxon>
        <taxon>Gunneridae</taxon>
        <taxon>Pentapetalae</taxon>
        <taxon>rosids</taxon>
        <taxon>fabids</taxon>
        <taxon>Malpighiales</taxon>
        <taxon>Salicaceae</taxon>
        <taxon>Saliceae</taxon>
        <taxon>Populus</taxon>
    </lineage>
</organism>
<sequence>MQVFKRIGEMSAVVFKQPTSGEERLKALQALLSCPTSSIHTGKPAPDLFKHIRHFLHQLISRKYRLRALSSKALECFQGVHHCGYHSEKSYGVASFLIVRPEGNIIIDRIHRETGA</sequence>
<reference evidence="1 2" key="1">
    <citation type="journal article" date="2006" name="Science">
        <title>The genome of black cottonwood, Populus trichocarpa (Torr. &amp; Gray).</title>
        <authorList>
            <person name="Tuskan G.A."/>
            <person name="Difazio S."/>
            <person name="Jansson S."/>
            <person name="Bohlmann J."/>
            <person name="Grigoriev I."/>
            <person name="Hellsten U."/>
            <person name="Putnam N."/>
            <person name="Ralph S."/>
            <person name="Rombauts S."/>
            <person name="Salamov A."/>
            <person name="Schein J."/>
            <person name="Sterck L."/>
            <person name="Aerts A."/>
            <person name="Bhalerao R.R."/>
            <person name="Bhalerao R.P."/>
            <person name="Blaudez D."/>
            <person name="Boerjan W."/>
            <person name="Brun A."/>
            <person name="Brunner A."/>
            <person name="Busov V."/>
            <person name="Campbell M."/>
            <person name="Carlson J."/>
            <person name="Chalot M."/>
            <person name="Chapman J."/>
            <person name="Chen G.L."/>
            <person name="Cooper D."/>
            <person name="Coutinho P.M."/>
            <person name="Couturier J."/>
            <person name="Covert S."/>
            <person name="Cronk Q."/>
            <person name="Cunningham R."/>
            <person name="Davis J."/>
            <person name="Degroeve S."/>
            <person name="Dejardin A."/>
            <person name="Depamphilis C."/>
            <person name="Detter J."/>
            <person name="Dirks B."/>
            <person name="Dubchak I."/>
            <person name="Duplessis S."/>
            <person name="Ehlting J."/>
            <person name="Ellis B."/>
            <person name="Gendler K."/>
            <person name="Goodstein D."/>
            <person name="Gribskov M."/>
            <person name="Grimwood J."/>
            <person name="Groover A."/>
            <person name="Gunter L."/>
            <person name="Hamberger B."/>
            <person name="Heinze B."/>
            <person name="Helariutta Y."/>
            <person name="Henrissat B."/>
            <person name="Holligan D."/>
            <person name="Holt R."/>
            <person name="Huang W."/>
            <person name="Islam-Faridi N."/>
            <person name="Jones S."/>
            <person name="Jones-Rhoades M."/>
            <person name="Jorgensen R."/>
            <person name="Joshi C."/>
            <person name="Kangasjarvi J."/>
            <person name="Karlsson J."/>
            <person name="Kelleher C."/>
            <person name="Kirkpatrick R."/>
            <person name="Kirst M."/>
            <person name="Kohler A."/>
            <person name="Kalluri U."/>
            <person name="Larimer F."/>
            <person name="Leebens-Mack J."/>
            <person name="Leple J.C."/>
            <person name="Locascio P."/>
            <person name="Lou Y."/>
            <person name="Lucas S."/>
            <person name="Martin F."/>
            <person name="Montanini B."/>
            <person name="Napoli C."/>
            <person name="Nelson D.R."/>
            <person name="Nelson C."/>
            <person name="Nieminen K."/>
            <person name="Nilsson O."/>
            <person name="Pereda V."/>
            <person name="Peter G."/>
            <person name="Philippe R."/>
            <person name="Pilate G."/>
            <person name="Poliakov A."/>
            <person name="Razumovskaya J."/>
            <person name="Richardson P."/>
            <person name="Rinaldi C."/>
            <person name="Ritland K."/>
            <person name="Rouze P."/>
            <person name="Ryaboy D."/>
            <person name="Schmutz J."/>
            <person name="Schrader J."/>
            <person name="Segerman B."/>
            <person name="Shin H."/>
            <person name="Siddiqui A."/>
            <person name="Sterky F."/>
            <person name="Terry A."/>
            <person name="Tsai C.J."/>
            <person name="Uberbacher E."/>
            <person name="Unneberg P."/>
            <person name="Vahala J."/>
            <person name="Wall K."/>
            <person name="Wessler S."/>
            <person name="Yang G."/>
            <person name="Yin T."/>
            <person name="Douglas C."/>
            <person name="Marra M."/>
            <person name="Sandberg G."/>
            <person name="Van de Peer Y."/>
            <person name="Rokhsar D."/>
        </authorList>
    </citation>
    <scope>NUCLEOTIDE SEQUENCE [LARGE SCALE GENOMIC DNA]</scope>
    <source>
        <strain evidence="2">cv. Nisqually</strain>
    </source>
</reference>
<dbReference type="PANTHER" id="PTHR42773:SF1">
    <property type="entry name" value="METALLO-BETA-LACTAMASE FAMILY PROTEIN"/>
    <property type="match status" value="1"/>
</dbReference>
<dbReference type="InParanoid" id="A0A3N7FDD2"/>
<accession>A0A3N7FDD2</accession>
<dbReference type="EMBL" id="CM009297">
    <property type="protein sequence ID" value="RQO94376.1"/>
    <property type="molecule type" value="Genomic_DNA"/>
</dbReference>
<gene>
    <name evidence="1" type="ORF">POPTR_008G085750</name>
</gene>
<dbReference type="STRING" id="3694.A0A3N7FDD2"/>
<protein>
    <submittedName>
        <fullName evidence="1">Uncharacterized protein</fullName>
    </submittedName>
</protein>
<name>A0A3N7FDD2_POPTR</name>
<keyword evidence="2" id="KW-1185">Reference proteome</keyword>